<dbReference type="STRING" id="1798375.A2773_03475"/>
<evidence type="ECO:0000313" key="6">
    <source>
        <dbReference type="Proteomes" id="UP000177383"/>
    </source>
</evidence>
<evidence type="ECO:0008006" key="7">
    <source>
        <dbReference type="Google" id="ProtNLM"/>
    </source>
</evidence>
<dbReference type="AlphaFoldDB" id="A0A1F5ZQE2"/>
<protein>
    <recommendedName>
        <fullName evidence="7">Cytidyltransferase-like domain-containing protein</fullName>
    </recommendedName>
</protein>
<dbReference type="GO" id="GO:0033785">
    <property type="term" value="F:heptose 7-phosphate kinase activity"/>
    <property type="evidence" value="ECO:0007669"/>
    <property type="project" value="TreeGrafter"/>
</dbReference>
<name>A0A1F5ZQE2_9BACT</name>
<accession>A0A1F5ZQE2</accession>
<gene>
    <name evidence="5" type="ORF">A2773_03475</name>
</gene>
<evidence type="ECO:0000256" key="2">
    <source>
        <dbReference type="ARBA" id="ARBA00023277"/>
    </source>
</evidence>
<evidence type="ECO:0000256" key="1">
    <source>
        <dbReference type="ARBA" id="ARBA00023268"/>
    </source>
</evidence>
<dbReference type="InterPro" id="IPR029056">
    <property type="entry name" value="Ribokinase-like"/>
</dbReference>
<evidence type="ECO:0000259" key="4">
    <source>
        <dbReference type="Pfam" id="PF01467"/>
    </source>
</evidence>
<dbReference type="NCBIfam" id="TIGR00125">
    <property type="entry name" value="cyt_tran_rel"/>
    <property type="match status" value="1"/>
</dbReference>
<organism evidence="5 6">
    <name type="scientific">Candidatus Gottesmanbacteria bacterium RIFCSPHIGHO2_01_FULL_39_10</name>
    <dbReference type="NCBI Taxonomy" id="1798375"/>
    <lineage>
        <taxon>Bacteria</taxon>
        <taxon>Candidatus Gottesmaniibacteriota</taxon>
    </lineage>
</organism>
<keyword evidence="1" id="KW-0511">Multifunctional enzyme</keyword>
<dbReference type="InterPro" id="IPR014729">
    <property type="entry name" value="Rossmann-like_a/b/a_fold"/>
</dbReference>
<dbReference type="Gene3D" id="3.40.50.620">
    <property type="entry name" value="HUPs"/>
    <property type="match status" value="1"/>
</dbReference>
<evidence type="ECO:0000313" key="5">
    <source>
        <dbReference type="EMBL" id="OGG14332.1"/>
    </source>
</evidence>
<dbReference type="SUPFAM" id="SSF52374">
    <property type="entry name" value="Nucleotidylyl transferase"/>
    <property type="match status" value="1"/>
</dbReference>
<dbReference type="PANTHER" id="PTHR46969:SF1">
    <property type="entry name" value="BIFUNCTIONAL PROTEIN HLDE"/>
    <property type="match status" value="1"/>
</dbReference>
<dbReference type="InterPro" id="IPR011611">
    <property type="entry name" value="PfkB_dom"/>
</dbReference>
<dbReference type="PANTHER" id="PTHR46969">
    <property type="entry name" value="BIFUNCTIONAL PROTEIN HLDE"/>
    <property type="match status" value="1"/>
</dbReference>
<dbReference type="InterPro" id="IPR004821">
    <property type="entry name" value="Cyt_trans-like"/>
</dbReference>
<dbReference type="EMBL" id="MFJE01000021">
    <property type="protein sequence ID" value="OGG14332.1"/>
    <property type="molecule type" value="Genomic_DNA"/>
</dbReference>
<reference evidence="5 6" key="1">
    <citation type="journal article" date="2016" name="Nat. Commun.">
        <title>Thousands of microbial genomes shed light on interconnected biogeochemical processes in an aquifer system.</title>
        <authorList>
            <person name="Anantharaman K."/>
            <person name="Brown C.T."/>
            <person name="Hug L.A."/>
            <person name="Sharon I."/>
            <person name="Castelle C.J."/>
            <person name="Probst A.J."/>
            <person name="Thomas B.C."/>
            <person name="Singh A."/>
            <person name="Wilkins M.J."/>
            <person name="Karaoz U."/>
            <person name="Brodie E.L."/>
            <person name="Williams K.H."/>
            <person name="Hubbard S.S."/>
            <person name="Banfield J.F."/>
        </authorList>
    </citation>
    <scope>NUCLEOTIDE SEQUENCE [LARGE SCALE GENOMIC DNA]</scope>
</reference>
<feature type="domain" description="Cytidyltransferase-like" evidence="4">
    <location>
        <begin position="30"/>
        <end position="160"/>
    </location>
</feature>
<dbReference type="GO" id="GO:0005829">
    <property type="term" value="C:cytosol"/>
    <property type="evidence" value="ECO:0007669"/>
    <property type="project" value="TreeGrafter"/>
</dbReference>
<proteinExistence type="predicted"/>
<comment type="caution">
    <text evidence="5">The sequence shown here is derived from an EMBL/GenBank/DDBJ whole genome shotgun (WGS) entry which is preliminary data.</text>
</comment>
<dbReference type="GO" id="GO:0033786">
    <property type="term" value="F:heptose-1-phosphate adenylyltransferase activity"/>
    <property type="evidence" value="ECO:0007669"/>
    <property type="project" value="TreeGrafter"/>
</dbReference>
<keyword evidence="2" id="KW-0119">Carbohydrate metabolism</keyword>
<sequence length="510" mass="57512">MAKIQKIKKINSLRRIVAKLKSEGKKIVLCHGVFDLIHPGHIRHFQSAKKYGDILVVSITDDRFVKKGPGRPVFNQHLRAEVLSSIETIDYVTVVPSYSAIDSIKAIKPDFYVKGPDYKKRKVSSKIPAKLQSEEDAVREVGGKLVFTEDDIVFSSSKLINDYLNIYPVGTKKYLENLRKKYSPDFIIEKLATLSSIKILVIGDAIIDQYHYCFPTGKSSKEPIIVHQYIKDESFAGGILATANHLSSLSNNIRLVSVLGKKQPFTTFINKHLKKTVAAKFFFRNDTNTIVKRRYIDGFTKQKLFQISYLNDDFIDLTLEKAILNFLKKEIGNFDMVLVNDFGHGLMTDRIIRFISKKAKFLALNVQANSANYGFNVVTKYPRANFICIDDTEIRLATHDKYGELEVLIKKVFKKMKCEFIIVTKGPFGSLSYTGDGITITPALTDKVVDRVGAGDALFAMTSPLVAAKFDRELIPFIGNVAGAIQVQTVGNKKPIEFEDMARFINRLLK</sequence>
<feature type="domain" description="Carbohydrate kinase PfkB" evidence="3">
    <location>
        <begin position="198"/>
        <end position="495"/>
    </location>
</feature>
<dbReference type="SUPFAM" id="SSF53613">
    <property type="entry name" value="Ribokinase-like"/>
    <property type="match status" value="1"/>
</dbReference>
<evidence type="ECO:0000259" key="3">
    <source>
        <dbReference type="Pfam" id="PF00294"/>
    </source>
</evidence>
<dbReference type="Pfam" id="PF01467">
    <property type="entry name" value="CTP_transf_like"/>
    <property type="match status" value="1"/>
</dbReference>
<dbReference type="Gene3D" id="3.40.1190.20">
    <property type="match status" value="1"/>
</dbReference>
<dbReference type="Proteomes" id="UP000177383">
    <property type="component" value="Unassembled WGS sequence"/>
</dbReference>
<dbReference type="Pfam" id="PF00294">
    <property type="entry name" value="PfkB"/>
    <property type="match status" value="1"/>
</dbReference>